<feature type="region of interest" description="Disordered" evidence="1">
    <location>
        <begin position="1167"/>
        <end position="1228"/>
    </location>
</feature>
<feature type="region of interest" description="Disordered" evidence="1">
    <location>
        <begin position="602"/>
        <end position="652"/>
    </location>
</feature>
<reference evidence="4 5" key="1">
    <citation type="submission" date="2019-02" db="EMBL/GenBank/DDBJ databases">
        <title>Deep-cultivation of Planctomycetes and their phenomic and genomic characterization uncovers novel biology.</title>
        <authorList>
            <person name="Wiegand S."/>
            <person name="Jogler M."/>
            <person name="Boedeker C."/>
            <person name="Pinto D."/>
            <person name="Vollmers J."/>
            <person name="Rivas-Marin E."/>
            <person name="Kohn T."/>
            <person name="Peeters S.H."/>
            <person name="Heuer A."/>
            <person name="Rast P."/>
            <person name="Oberbeckmann S."/>
            <person name="Bunk B."/>
            <person name="Jeske O."/>
            <person name="Meyerdierks A."/>
            <person name="Storesund J.E."/>
            <person name="Kallscheuer N."/>
            <person name="Luecker S."/>
            <person name="Lage O.M."/>
            <person name="Pohl T."/>
            <person name="Merkel B.J."/>
            <person name="Hornburger P."/>
            <person name="Mueller R.-W."/>
            <person name="Bruemmer F."/>
            <person name="Labrenz M."/>
            <person name="Spormann A.M."/>
            <person name="Op Den Camp H."/>
            <person name="Overmann J."/>
            <person name="Amann R."/>
            <person name="Jetten M.S.M."/>
            <person name="Mascher T."/>
            <person name="Medema M.H."/>
            <person name="Devos D.P."/>
            <person name="Kaster A.-K."/>
            <person name="Ovreas L."/>
            <person name="Rohde M."/>
            <person name="Galperin M.Y."/>
            <person name="Jogler C."/>
        </authorList>
    </citation>
    <scope>NUCLEOTIDE SEQUENCE [LARGE SCALE GENOMIC DNA]</scope>
    <source>
        <strain evidence="4 5">Pla100</strain>
    </source>
</reference>
<feature type="compositionally biased region" description="Polar residues" evidence="1">
    <location>
        <begin position="2572"/>
        <end position="2584"/>
    </location>
</feature>
<feature type="signal peptide" evidence="3">
    <location>
        <begin position="1"/>
        <end position="29"/>
    </location>
</feature>
<accession>A0A5C6AT84</accession>
<dbReference type="PROSITE" id="PS51257">
    <property type="entry name" value="PROKAR_LIPOPROTEIN"/>
    <property type="match status" value="1"/>
</dbReference>
<feature type="compositionally biased region" description="Polar residues" evidence="1">
    <location>
        <begin position="607"/>
        <end position="616"/>
    </location>
</feature>
<proteinExistence type="predicted"/>
<feature type="compositionally biased region" description="Polar residues" evidence="1">
    <location>
        <begin position="632"/>
        <end position="649"/>
    </location>
</feature>
<feature type="compositionally biased region" description="Basic and acidic residues" evidence="1">
    <location>
        <begin position="1271"/>
        <end position="1284"/>
    </location>
</feature>
<dbReference type="EMBL" id="SJPM01000002">
    <property type="protein sequence ID" value="TWU01354.1"/>
    <property type="molecule type" value="Genomic_DNA"/>
</dbReference>
<evidence type="ECO:0000256" key="2">
    <source>
        <dbReference type="SAM" id="Phobius"/>
    </source>
</evidence>
<feature type="compositionally biased region" description="Polar residues" evidence="1">
    <location>
        <begin position="1172"/>
        <end position="1183"/>
    </location>
</feature>
<protein>
    <submittedName>
        <fullName evidence="4">Uncharacterized protein</fullName>
    </submittedName>
</protein>
<organism evidence="4 5">
    <name type="scientific">Neorhodopirellula pilleata</name>
    <dbReference type="NCBI Taxonomy" id="2714738"/>
    <lineage>
        <taxon>Bacteria</taxon>
        <taxon>Pseudomonadati</taxon>
        <taxon>Planctomycetota</taxon>
        <taxon>Planctomycetia</taxon>
        <taxon>Pirellulales</taxon>
        <taxon>Pirellulaceae</taxon>
        <taxon>Neorhodopirellula</taxon>
    </lineage>
</organism>
<gene>
    <name evidence="4" type="ORF">Pla100_10810</name>
</gene>
<sequence precursor="true">MTATRLKLRWVTLSFSVVCWAFWAGCGIADEPQSDALEPAETVETVESVESVDAVDAVDRTDSPLATSSWRGRSPRWIGLYGSQIADLVPEDFRPISIDELNQAILDDDSADDDMSDLPITRCLALAKVTSTSVDSPATLGDARQTSESILQSLSTTLYLPGQPSDSSSRRFRLGPLNLSVRRSNATADEAAPPSSILCGLRGDTYIVGSPGAEVTMDWSLRSELTHSGQQWLIRLPDATVTDFYVSVDANESIDVERGTVEPVDFKKIRSIAKIDTAEGIGRAWYRIAAIPQSTIRLTVSPRPTKPSEMTVVRGCRLSARLVGDQLKWSARLTLDRQPKFPPIRWEGGELTSLQRDGREIPLDQDAIELKANNEGPRSTSTLLVYEGVSSVPNSGTRLPLPRPIFDANQFFVPPQAWQLQLDIEPTRLVSDFQLPGGWTIGSSSIASTTSSIAKTPAISSEVLAAQSNDLSVETATRWVGSGPAPTDQDPWSIKIERQDALVFASHQIRFEVDETSIQARAKLIVEMPSGSVRPITLEVQDGFQFDFVGVGAARRNVTAQVSQGASRRLTIWPGADEVETDQHQHGRLTLYVNARARRGAIPEPQITETPVSVSAPTKRPLSPSQADERSPSSAVPASNQSVGNNQAKDPQRRTMLGPLWLMRVNDCPGQLLATIIPPANLSWTAKAAIDPSRIEFADLNSEQRRFFAPLPGDAIVFGGAIESTPLVELENPDVDLSVSVRSIIGLGGGSGAPIVAERSDPRWESLSRTIEVKTEGTSGVISSMRIRFAGRDGDDDQTSRMSWSIRMRPDEPEIPIADSDVARQWIESIGVWELRIALPAKHSNQSTLIGRQQRSIVGSVASSDGVWLGLPNVPDAASQVAEVWIDPSLQLRRQTDSLLGVPALANPLNANAISANSFTANAEQPVMNQTWSRFRYEADDQPWIEVERRRFAPPAVLVVQQRLQCIASVGGTDTLRLSCLARTDSDLRLSFPAGLQLTKVRLDGNVVTPKIIPGQGAVIPHAKDPGWVSLIVDWISPASNDRWYRWYEFPDIELNELVVDAHQEVTMASGTLALQTTFIPWLRDSSTAVLLVPSGMVGGIGWLSALLLLGLARMTGIRGIPIITSGIGLAILAGILWPSTILPMASFVALPLTLAALQGSTSHWLRRNQEQADSNRSPSDAWTSLRRLDGPRQPGDSVSPSGQTYASAGSNRSSGLPATQVHDAGRDENSNVDFSSSAILPWIIAVWLSLSSSWLDPTNAHSQETTDQVNRVEGKGKGNDEKGVVTPTRYDANDPARPAIDVLVPLKKDGEILGDKLYIPEAFYNELFFKDVGPRIENALIAQAQYRLRLRSTSSLERDANEQSAAEQAAAMVEALQSGDCVRLQVDLGLTRIGDAKRLRLPYQAEQVQDVRLLDSVSANSIVEAGLPPRFGRDEDGWLWIETASDEDLAVRLVLRCQLDWDSPWASVNVKIPTLAISELTIQTERNVHSVMIQTPRSSRFIPCDQPSINDPFASDSRTIAMGTMSALNLRFRFDDSSTAVLPWNDPDQWRIRYWIYAQKDRTVVECEMEPRLELPPRAVVSLQSTLPGVELLCQDWRIERRTISEDPNNATGSESLRMVSLASPKQPIRLGWSIPTPADLRASSGDAAWEVALPQVWVGESPIESISDNVSISGDNLPWTAWTFSSEVQANWSEPLPVEPLAVDQFYSQWSGYLRSIDRATVGFVGSLKLRPKEKPRTQWLTRHAIDINETEQRIKFLAEIKPPVSPKEISVSGTSQYSLRMPSEARILDWRYAVADGPAISPSRDLTSELLDNATQPIATKTGETTANANATPHSTMVPWKVVRRRTPDGDQTTLYFDGPASGFVIEVDAVLPHESIKSKPNTPKSSPSDGAFKLGWMELEHVSGSHASLDEAEFEQIHDLQITRSLDTYFKWIKSLDAQRITEPLEDAAALLTAGKVLVERFTATGPLGRVVGDARFRVRKLNSLFDVDSRITLRWEEGRWTAQTDCEIKSKFCPDFIDVALPTRWCDSLQIDPLCVSSRQPTLDPALQVMRIELRSAAPEKQSSILEKASQSSEAQAVTTETQPVRKFRLVSRLAVSETARVSVPDIRILDARRHRIDVVVPTRLTNEQVRWRSNFAGPVEKPRWTVSSPMRLPDDSASSVYAVTSPGWSIDLETLPQTNRRAKCLHADHRVLVRPNESRALMISRFDIWPGDQSFVRLSHSGASELLGVWAATRPADLQELESEQDSDDDYSQHEVPIEPTSRELKQWDVPLPLSRLSQTVEVLTSFRLRDFHSPLSPDESYSLLLPSLVGVSDPDEAATISWCETTDVRKPFRSNAADWIESPISPELRCQILASSLVRAIAASSDALADRRDEEVAVWMRPWLKRFHVLSRSVGRTVGQDELPDNQESPTDSTESSVVRKPPVVTLDEFDVNESIVLPWSEMDRFIMNQETRYFAGDSESFASVPLSNTGVTVNDLADGNWSDFLSLSTPPGYLPRWTFQWRQRTLPVARLALHPGWIPETTRQHIMRAGVFVAATAFVFVPVIFPLARRKSHRNGHHEEPKSIVTSESNQSSSGNGLRHPAAWLFALGMIGLLLMPIPMSLGLMFAAVVMSGIDPGYPALRRWWGA</sequence>
<keyword evidence="2" id="KW-0472">Membrane</keyword>
<feature type="compositionally biased region" description="Polar residues" evidence="1">
    <location>
        <begin position="1197"/>
        <end position="1218"/>
    </location>
</feature>
<feature type="transmembrane region" description="Helical" evidence="2">
    <location>
        <begin position="2591"/>
        <end position="2622"/>
    </location>
</feature>
<feature type="region of interest" description="Disordered" evidence="1">
    <location>
        <begin position="2560"/>
        <end position="2584"/>
    </location>
</feature>
<dbReference type="Proteomes" id="UP000316213">
    <property type="component" value="Unassembled WGS sequence"/>
</dbReference>
<feature type="transmembrane region" description="Helical" evidence="2">
    <location>
        <begin position="1089"/>
        <end position="1113"/>
    </location>
</feature>
<name>A0A5C6AT84_9BACT</name>
<evidence type="ECO:0000256" key="1">
    <source>
        <dbReference type="SAM" id="MobiDB-lite"/>
    </source>
</evidence>
<feature type="region of interest" description="Disordered" evidence="1">
    <location>
        <begin position="1259"/>
        <end position="1292"/>
    </location>
</feature>
<evidence type="ECO:0000313" key="4">
    <source>
        <dbReference type="EMBL" id="TWU01354.1"/>
    </source>
</evidence>
<feature type="transmembrane region" description="Helical" evidence="2">
    <location>
        <begin position="1120"/>
        <end position="1139"/>
    </location>
</feature>
<evidence type="ECO:0000313" key="5">
    <source>
        <dbReference type="Proteomes" id="UP000316213"/>
    </source>
</evidence>
<feature type="chain" id="PRO_5022758621" evidence="3">
    <location>
        <begin position="30"/>
        <end position="2635"/>
    </location>
</feature>
<keyword evidence="5" id="KW-1185">Reference proteome</keyword>
<feature type="transmembrane region" description="Helical" evidence="2">
    <location>
        <begin position="2537"/>
        <end position="2556"/>
    </location>
</feature>
<feature type="compositionally biased region" description="Polar residues" evidence="1">
    <location>
        <begin position="1259"/>
        <end position="1270"/>
    </location>
</feature>
<keyword evidence="2" id="KW-1133">Transmembrane helix</keyword>
<keyword evidence="2" id="KW-0812">Transmembrane</keyword>
<feature type="region of interest" description="Disordered" evidence="1">
    <location>
        <begin position="2405"/>
        <end position="2427"/>
    </location>
</feature>
<keyword evidence="3" id="KW-0732">Signal</keyword>
<feature type="compositionally biased region" description="Polar residues" evidence="1">
    <location>
        <begin position="2413"/>
        <end position="2424"/>
    </location>
</feature>
<dbReference type="OrthoDB" id="218745at2"/>
<evidence type="ECO:0000256" key="3">
    <source>
        <dbReference type="SAM" id="SignalP"/>
    </source>
</evidence>
<dbReference type="RefSeq" id="WP_146576672.1">
    <property type="nucleotide sequence ID" value="NZ_SJPM01000002.1"/>
</dbReference>
<comment type="caution">
    <text evidence="4">The sequence shown here is derived from an EMBL/GenBank/DDBJ whole genome shotgun (WGS) entry which is preliminary data.</text>
</comment>